<evidence type="ECO:0000256" key="1">
    <source>
        <dbReference type="SAM" id="MobiDB-lite"/>
    </source>
</evidence>
<gene>
    <name evidence="3" type="ORF">QWJ08_12435</name>
</gene>
<feature type="signal peptide" evidence="2">
    <location>
        <begin position="1"/>
        <end position="26"/>
    </location>
</feature>
<feature type="chain" id="PRO_5047295932" evidence="2">
    <location>
        <begin position="27"/>
        <end position="248"/>
    </location>
</feature>
<evidence type="ECO:0000256" key="2">
    <source>
        <dbReference type="SAM" id="SignalP"/>
    </source>
</evidence>
<feature type="compositionally biased region" description="Basic and acidic residues" evidence="1">
    <location>
        <begin position="116"/>
        <end position="189"/>
    </location>
</feature>
<protein>
    <submittedName>
        <fullName evidence="3">DUF2796 domain-containing protein</fullName>
    </submittedName>
</protein>
<proteinExistence type="predicted"/>
<organism evidence="3 4">
    <name type="scientific">Vibrio agarivorans</name>
    <dbReference type="NCBI Taxonomy" id="153622"/>
    <lineage>
        <taxon>Bacteria</taxon>
        <taxon>Pseudomonadati</taxon>
        <taxon>Pseudomonadota</taxon>
        <taxon>Gammaproteobacteria</taxon>
        <taxon>Vibrionales</taxon>
        <taxon>Vibrionaceae</taxon>
        <taxon>Vibrio</taxon>
    </lineage>
</organism>
<dbReference type="Pfam" id="PF10986">
    <property type="entry name" value="ZrgA"/>
    <property type="match status" value="2"/>
</dbReference>
<name>A0ABT7Y2H6_9VIBR</name>
<accession>A0ABT7Y2H6</accession>
<reference evidence="3" key="1">
    <citation type="submission" date="2024-05" db="EMBL/GenBank/DDBJ databases">
        <title>Genome Sequences of Four Agar- Degrading Marine Bacteria.</title>
        <authorList>
            <person name="Phillips E.K."/>
            <person name="Shaffer J.C."/>
            <person name="Henson M.W."/>
            <person name="Temperton B."/>
            <person name="Thrash C.J."/>
            <person name="Martin M.O."/>
        </authorList>
    </citation>
    <scope>NUCLEOTIDE SEQUENCE</scope>
    <source>
        <strain evidence="3">EKP203</strain>
    </source>
</reference>
<dbReference type="Proteomes" id="UP001169719">
    <property type="component" value="Unassembled WGS sequence"/>
</dbReference>
<keyword evidence="2" id="KW-0732">Signal</keyword>
<comment type="caution">
    <text evidence="3">The sequence shown here is derived from an EMBL/GenBank/DDBJ whole genome shotgun (WGS) entry which is preliminary data.</text>
</comment>
<dbReference type="RefSeq" id="WP_289962213.1">
    <property type="nucleotide sequence ID" value="NZ_JAUEOZ010000001.1"/>
</dbReference>
<keyword evidence="4" id="KW-1185">Reference proteome</keyword>
<dbReference type="InterPro" id="IPR021253">
    <property type="entry name" value="ZrgA-like"/>
</dbReference>
<feature type="region of interest" description="Disordered" evidence="1">
    <location>
        <begin position="111"/>
        <end position="189"/>
    </location>
</feature>
<sequence length="248" mass="28139">MKNLKLNTITLSALAALGLATLPAQAESEFRQHGAHVHGEVEFNVAQDGNELLIEIVAPGADVVGFERAPETDAEKAALKQAIEKLEQPESLFTLAANANCSVEYKSVSHTLGEGSHSDHDHHSHDEHKHDEHKHDHDDHNHDEHKHDHDDHNHDEHKHDHDDHNHDEHKHDHDDHNHDDHDHDHDHGAHGEFTIEYHFACENVEQLQYAETNWFETFEQTNKISVNILTDRVQGGATLDANSTRFSL</sequence>
<evidence type="ECO:0000313" key="3">
    <source>
        <dbReference type="EMBL" id="MDN2482180.1"/>
    </source>
</evidence>
<dbReference type="EMBL" id="JAUEOZ010000001">
    <property type="protein sequence ID" value="MDN2482180.1"/>
    <property type="molecule type" value="Genomic_DNA"/>
</dbReference>
<evidence type="ECO:0000313" key="4">
    <source>
        <dbReference type="Proteomes" id="UP001169719"/>
    </source>
</evidence>